<comment type="caution">
    <text evidence="1">The sequence shown here is derived from an EMBL/GenBank/DDBJ whole genome shotgun (WGS) entry which is preliminary data.</text>
</comment>
<accession>A0A9N7UD08</accession>
<organism evidence="1 2">
    <name type="scientific">Pleuronectes platessa</name>
    <name type="common">European plaice</name>
    <dbReference type="NCBI Taxonomy" id="8262"/>
    <lineage>
        <taxon>Eukaryota</taxon>
        <taxon>Metazoa</taxon>
        <taxon>Chordata</taxon>
        <taxon>Craniata</taxon>
        <taxon>Vertebrata</taxon>
        <taxon>Euteleostomi</taxon>
        <taxon>Actinopterygii</taxon>
        <taxon>Neopterygii</taxon>
        <taxon>Teleostei</taxon>
        <taxon>Neoteleostei</taxon>
        <taxon>Acanthomorphata</taxon>
        <taxon>Carangaria</taxon>
        <taxon>Pleuronectiformes</taxon>
        <taxon>Pleuronectoidei</taxon>
        <taxon>Pleuronectidae</taxon>
        <taxon>Pleuronectes</taxon>
    </lineage>
</organism>
<dbReference type="EMBL" id="CADEAL010001042">
    <property type="protein sequence ID" value="CAB1428332.1"/>
    <property type="molecule type" value="Genomic_DNA"/>
</dbReference>
<gene>
    <name evidence="1" type="ORF">PLEPLA_LOCUS16298</name>
</gene>
<evidence type="ECO:0000313" key="1">
    <source>
        <dbReference type="EMBL" id="CAB1428332.1"/>
    </source>
</evidence>
<sequence length="151" mass="16734">MFRIISANRRKSKKDISSDFVHQGIHHFPNSQSLPGTGAPAPPQTLRPWLSQLNVLFVFAVCGEVKTHCGRFGLGGGRFSDVVEGHRVHTPGPQCVLEEPPSCTSTCTRDSVGGRRKPNLVFTERCDEGEDEEVTDLWVLSLLLRPTQRVL</sequence>
<reference evidence="1" key="1">
    <citation type="submission" date="2020-03" db="EMBL/GenBank/DDBJ databases">
        <authorList>
            <person name="Weist P."/>
        </authorList>
    </citation>
    <scope>NUCLEOTIDE SEQUENCE</scope>
</reference>
<protein>
    <submittedName>
        <fullName evidence="1">Uncharacterized protein</fullName>
    </submittedName>
</protein>
<keyword evidence="2" id="KW-1185">Reference proteome</keyword>
<dbReference type="AlphaFoldDB" id="A0A9N7UD08"/>
<name>A0A9N7UD08_PLEPL</name>
<proteinExistence type="predicted"/>
<evidence type="ECO:0000313" key="2">
    <source>
        <dbReference type="Proteomes" id="UP001153269"/>
    </source>
</evidence>
<dbReference type="Proteomes" id="UP001153269">
    <property type="component" value="Unassembled WGS sequence"/>
</dbReference>